<dbReference type="GO" id="GO:0046872">
    <property type="term" value="F:metal ion binding"/>
    <property type="evidence" value="ECO:0007669"/>
    <property type="project" value="UniProtKB-KW"/>
</dbReference>
<keyword evidence="2" id="KW-0479">Metal-binding</keyword>
<dbReference type="Gene3D" id="3.90.1230.10">
    <property type="entry name" value="Nitric Oxide Synthase, Chain A, domain 3"/>
    <property type="match status" value="1"/>
</dbReference>
<comment type="caution">
    <text evidence="6">The sequence shown here is derived from an EMBL/GenBank/DDBJ whole genome shotgun (WGS) entry which is preliminary data.</text>
</comment>
<protein>
    <submittedName>
        <fullName evidence="6">Nitric oxide synthase oxygenase</fullName>
    </submittedName>
</protein>
<reference evidence="6 7" key="1">
    <citation type="submission" date="2017-08" db="EMBL/GenBank/DDBJ databases">
        <title>Infants hospitalized years apart are colonized by the same room-sourced microbial strains.</title>
        <authorList>
            <person name="Brooks B."/>
            <person name="Olm M.R."/>
            <person name="Firek B.A."/>
            <person name="Baker R."/>
            <person name="Thomas B.C."/>
            <person name="Morowitz M.J."/>
            <person name="Banfield J.F."/>
        </authorList>
    </citation>
    <scope>NUCLEOTIDE SEQUENCE [LARGE SCALE GENOMIC DNA]</scope>
    <source>
        <strain evidence="6">S2_005_002_R2_34</strain>
    </source>
</reference>
<dbReference type="InterPro" id="IPR044944">
    <property type="entry name" value="NOS_dom_3"/>
</dbReference>
<dbReference type="InterPro" id="IPR044940">
    <property type="entry name" value="NOS_dom_2"/>
</dbReference>
<keyword evidence="4" id="KW-0408">Iron</keyword>
<dbReference type="EMBL" id="QFPW01000016">
    <property type="protein sequence ID" value="PZQ47621.1"/>
    <property type="molecule type" value="Genomic_DNA"/>
</dbReference>
<accession>A0A2W5N277</accession>
<evidence type="ECO:0000256" key="3">
    <source>
        <dbReference type="ARBA" id="ARBA00023002"/>
    </source>
</evidence>
<dbReference type="AlphaFoldDB" id="A0A2W5N277"/>
<organism evidence="6 7">
    <name type="scientific">Rhodovulum sulfidophilum</name>
    <name type="common">Rhodobacter sulfidophilus</name>
    <dbReference type="NCBI Taxonomy" id="35806"/>
    <lineage>
        <taxon>Bacteria</taxon>
        <taxon>Pseudomonadati</taxon>
        <taxon>Pseudomonadota</taxon>
        <taxon>Alphaproteobacteria</taxon>
        <taxon>Rhodobacterales</taxon>
        <taxon>Paracoccaceae</taxon>
        <taxon>Rhodovulum</taxon>
    </lineage>
</organism>
<name>A0A2W5N277_RHOSU</name>
<evidence type="ECO:0000256" key="2">
    <source>
        <dbReference type="ARBA" id="ARBA00022723"/>
    </source>
</evidence>
<evidence type="ECO:0000259" key="5">
    <source>
        <dbReference type="PROSITE" id="PS60001"/>
    </source>
</evidence>
<keyword evidence="3" id="KW-0560">Oxidoreductase</keyword>
<evidence type="ECO:0000256" key="1">
    <source>
        <dbReference type="ARBA" id="ARBA00022617"/>
    </source>
</evidence>
<dbReference type="InterPro" id="IPR004030">
    <property type="entry name" value="NOS_N"/>
</dbReference>
<dbReference type="PROSITE" id="PS60001">
    <property type="entry name" value="NOS"/>
    <property type="match status" value="1"/>
</dbReference>
<evidence type="ECO:0000256" key="4">
    <source>
        <dbReference type="ARBA" id="ARBA00023004"/>
    </source>
</evidence>
<keyword evidence="1" id="KW-0349">Heme</keyword>
<dbReference type="PANTHER" id="PTHR43410">
    <property type="entry name" value="NITRIC OXIDE SYNTHASE OXYGENASE"/>
    <property type="match status" value="1"/>
</dbReference>
<dbReference type="Gene3D" id="3.90.440.10">
    <property type="entry name" value="Nitric Oxide Synthase,Heme Domain,Chain A domain 2"/>
    <property type="match status" value="1"/>
</dbReference>
<dbReference type="InterPro" id="IPR050607">
    <property type="entry name" value="NOS"/>
</dbReference>
<evidence type="ECO:0000313" key="6">
    <source>
        <dbReference type="EMBL" id="PZQ47621.1"/>
    </source>
</evidence>
<dbReference type="GO" id="GO:0004517">
    <property type="term" value="F:nitric-oxide synthase activity"/>
    <property type="evidence" value="ECO:0007669"/>
    <property type="project" value="InterPro"/>
</dbReference>
<dbReference type="InterPro" id="IPR036119">
    <property type="entry name" value="NOS_N_sf"/>
</dbReference>
<proteinExistence type="predicted"/>
<dbReference type="GO" id="GO:0006809">
    <property type="term" value="P:nitric oxide biosynthetic process"/>
    <property type="evidence" value="ECO:0007669"/>
    <property type="project" value="InterPro"/>
</dbReference>
<dbReference type="InterPro" id="IPR044943">
    <property type="entry name" value="NOS_dom_1"/>
</dbReference>
<feature type="domain" description="Nitric oxide synthase (NOS)" evidence="5">
    <location>
        <begin position="62"/>
        <end position="69"/>
    </location>
</feature>
<evidence type="ECO:0000313" key="7">
    <source>
        <dbReference type="Proteomes" id="UP000249185"/>
    </source>
</evidence>
<dbReference type="Gene3D" id="3.90.340.10">
    <property type="entry name" value="Nitric Oxide Synthase, Chain A, domain 1"/>
    <property type="match status" value="1"/>
</dbReference>
<gene>
    <name evidence="6" type="ORF">DI556_16610</name>
</gene>
<dbReference type="Pfam" id="PF02898">
    <property type="entry name" value="NO_synthase"/>
    <property type="match status" value="1"/>
</dbReference>
<dbReference type="SUPFAM" id="SSF56512">
    <property type="entry name" value="Nitric oxide (NO) synthase oxygenase domain"/>
    <property type="match status" value="1"/>
</dbReference>
<dbReference type="Proteomes" id="UP000249185">
    <property type="component" value="Unassembled WGS sequence"/>
</dbReference>
<dbReference type="PANTHER" id="PTHR43410:SF1">
    <property type="entry name" value="NITRIC OXIDE SYNTHASE"/>
    <property type="match status" value="1"/>
</dbReference>
<sequence length="396" mass="45016">MERREEAVAFIRRFHRENELGEAASRAREAEVKRALARDGWYAHTPEELAFGARIAWRNHARCIGRLHWKSLEVRDFRDVTDPDEIAGCLLDHLTDAHGGGRIRSIISVFAPVKGAGIPAYVESEQLLRYAGWLGEDGRVTGDPRNIELTRTIEALGWERPAEPGPFDLLPMVLRDRDGRRLVYEIPPEARPEVRITLPGHPAFDALGLRWYAVPVVSGMILSIGGIDYPCAPFNGYYMSTEIASRNFADENRYDLLGPVARALGEDTSATPPLWKDRALLELNRAVLGSFAREGVTMVDHHAASAQFMEFNQREKAAGRVTSARWSWIVPPQASAACPVFHLAMTDQKMVPNFYRSGADDGAALRPNHYEERRHRYRQRLDRWKRELRDWRRAKS</sequence>